<dbReference type="SUPFAM" id="SSF49899">
    <property type="entry name" value="Concanavalin A-like lectins/glucanases"/>
    <property type="match status" value="1"/>
</dbReference>
<dbReference type="Pfam" id="PF08244">
    <property type="entry name" value="Glyco_hydro_32C"/>
    <property type="match status" value="1"/>
</dbReference>
<evidence type="ECO:0000256" key="2">
    <source>
        <dbReference type="ARBA" id="ARBA00022801"/>
    </source>
</evidence>
<dbReference type="InterPro" id="IPR013189">
    <property type="entry name" value="Glyco_hydro_32_C"/>
</dbReference>
<dbReference type="SUPFAM" id="SSF75005">
    <property type="entry name" value="Arabinanase/levansucrase/invertase"/>
    <property type="match status" value="1"/>
</dbReference>
<keyword evidence="5" id="KW-0472">Membrane</keyword>
<keyword evidence="9" id="KW-1185">Reference proteome</keyword>
<reference evidence="8" key="1">
    <citation type="submission" date="2023-05" db="EMBL/GenBank/DDBJ databases">
        <title>Nepenthes gracilis genome sequencing.</title>
        <authorList>
            <person name="Fukushima K."/>
        </authorList>
    </citation>
    <scope>NUCLEOTIDE SEQUENCE</scope>
    <source>
        <strain evidence="8">SING2019-196</strain>
    </source>
</reference>
<comment type="similarity">
    <text evidence="1 4">Belongs to the glycosyl hydrolase 32 family.</text>
</comment>
<accession>A0AAD3Y512</accession>
<dbReference type="Pfam" id="PF00251">
    <property type="entry name" value="Glyco_hydro_32N"/>
    <property type="match status" value="1"/>
</dbReference>
<evidence type="ECO:0000259" key="6">
    <source>
        <dbReference type="Pfam" id="PF00251"/>
    </source>
</evidence>
<dbReference type="InterPro" id="IPR023296">
    <property type="entry name" value="Glyco_hydro_beta-prop_sf"/>
</dbReference>
<dbReference type="SMART" id="SM00640">
    <property type="entry name" value="Glyco_32"/>
    <property type="match status" value="1"/>
</dbReference>
<sequence>MVWPISGGYSSDSDDFTAVLYSYNPLPNGRNSSSKRSCAMKIGIVVLSALPVFALFLVLSGDTKKEAIKIECNETGAHGCGRCHAGRRRGCRRRRSGFPDRGGLRAAAFEWNETQLAWQRTAYHFQPMKNWMNGPLCHKGWYHFFYQYNPNAAVWGDIVWGHAVSRDLIKWRHLPSAIVADRWYDVKGVWTGSATLLPDGQIAILYTGSTNASDQVQNLAFPADLSDDLLINWVKYSGNPVLRPPPGIQPKDFRDPSTAWYTAGKRWRFAIGSKKNRTGISLVYETEDFKSFKLLDGLLHSVAGTGMWECVDFFPVSMTDPNGMDTSARGPHVKHVLKASLDDVKIDCYAIGMYDDEKGMWVPDAPENDVGAGMRYDHGKFYASKTFYDQEKRRRVLWGWVSESDAEAVDIRKGWASLQAIPRTVLYDQKTGANLLQWPVEEIESLRTQSSVFPNATVQAGSVMPLNVGSAEELDIVAEFEISQEALEKLPTSDKPYSCRRSGGSSQRGSLGPFGLLVLTAEDFSEQTPVYFYVTRGSDGDLKTFFCTDLSRSSMAAEVIKDIYGSTVPVLRGEKLTLRVLVDHSIVEAFAQGGRTCITSRVYPTKAIYGGAKLFVFNNATEATITASIKTWQMSPARPHGSSVSDHIHQN</sequence>
<dbReference type="InterPro" id="IPR013148">
    <property type="entry name" value="Glyco_hydro_32_N"/>
</dbReference>
<evidence type="ECO:0008006" key="10">
    <source>
        <dbReference type="Google" id="ProtNLM"/>
    </source>
</evidence>
<dbReference type="EMBL" id="BSYO01000037">
    <property type="protein sequence ID" value="GMH29832.1"/>
    <property type="molecule type" value="Genomic_DNA"/>
</dbReference>
<comment type="caution">
    <text evidence="8">The sequence shown here is derived from an EMBL/GenBank/DDBJ whole genome shotgun (WGS) entry which is preliminary data.</text>
</comment>
<evidence type="ECO:0000256" key="4">
    <source>
        <dbReference type="RuleBase" id="RU362110"/>
    </source>
</evidence>
<dbReference type="PANTHER" id="PTHR31953">
    <property type="entry name" value="BETA-FRUCTOFURANOSIDASE, INSOLUBLE ISOENZYME CWINV1-RELATED"/>
    <property type="match status" value="1"/>
</dbReference>
<dbReference type="GO" id="GO:0005975">
    <property type="term" value="P:carbohydrate metabolic process"/>
    <property type="evidence" value="ECO:0007669"/>
    <property type="project" value="InterPro"/>
</dbReference>
<dbReference type="Gene3D" id="2.60.120.560">
    <property type="entry name" value="Exo-inulinase, domain 1"/>
    <property type="match status" value="1"/>
</dbReference>
<evidence type="ECO:0000256" key="3">
    <source>
        <dbReference type="ARBA" id="ARBA00023295"/>
    </source>
</evidence>
<dbReference type="CDD" id="cd18624">
    <property type="entry name" value="GH32_Fruct1-like"/>
    <property type="match status" value="1"/>
</dbReference>
<protein>
    <recommendedName>
        <fullName evidence="10">Beta-fructofuranosidase</fullName>
    </recommendedName>
</protein>
<dbReference type="InterPro" id="IPR013320">
    <property type="entry name" value="ConA-like_dom_sf"/>
</dbReference>
<dbReference type="InterPro" id="IPR001362">
    <property type="entry name" value="Glyco_hydro_32"/>
</dbReference>
<dbReference type="FunFam" id="2.115.10.20:FF:000001">
    <property type="entry name" value="Beta-fructofuranosidase, insoluble isoenzyme CWINV1"/>
    <property type="match status" value="1"/>
</dbReference>
<keyword evidence="3 4" id="KW-0326">Glycosidase</keyword>
<dbReference type="AlphaFoldDB" id="A0AAD3Y512"/>
<evidence type="ECO:0000313" key="8">
    <source>
        <dbReference type="EMBL" id="GMH29832.1"/>
    </source>
</evidence>
<dbReference type="InterPro" id="IPR050551">
    <property type="entry name" value="Fructan_Metab_Enzymes"/>
</dbReference>
<keyword evidence="2 4" id="KW-0378">Hydrolase</keyword>
<dbReference type="FunFam" id="2.60.120.560:FF:000002">
    <property type="entry name" value="Beta-fructofuranosidase, insoluble isoenzyme CWINV1"/>
    <property type="match status" value="1"/>
</dbReference>
<name>A0AAD3Y512_NEPGR</name>
<evidence type="ECO:0000256" key="1">
    <source>
        <dbReference type="ARBA" id="ARBA00009902"/>
    </source>
</evidence>
<evidence type="ECO:0000313" key="9">
    <source>
        <dbReference type="Proteomes" id="UP001279734"/>
    </source>
</evidence>
<gene>
    <name evidence="8" type="ORF">Nepgr_031675</name>
</gene>
<dbReference type="Proteomes" id="UP001279734">
    <property type="component" value="Unassembled WGS sequence"/>
</dbReference>
<proteinExistence type="inferred from homology"/>
<feature type="domain" description="Glycosyl hydrolase family 32 N-terminal" evidence="6">
    <location>
        <begin position="124"/>
        <end position="439"/>
    </location>
</feature>
<organism evidence="8 9">
    <name type="scientific">Nepenthes gracilis</name>
    <name type="common">Slender pitcher plant</name>
    <dbReference type="NCBI Taxonomy" id="150966"/>
    <lineage>
        <taxon>Eukaryota</taxon>
        <taxon>Viridiplantae</taxon>
        <taxon>Streptophyta</taxon>
        <taxon>Embryophyta</taxon>
        <taxon>Tracheophyta</taxon>
        <taxon>Spermatophyta</taxon>
        <taxon>Magnoliopsida</taxon>
        <taxon>eudicotyledons</taxon>
        <taxon>Gunneridae</taxon>
        <taxon>Pentapetalae</taxon>
        <taxon>Caryophyllales</taxon>
        <taxon>Nepenthaceae</taxon>
        <taxon>Nepenthes</taxon>
    </lineage>
</organism>
<evidence type="ECO:0000256" key="5">
    <source>
        <dbReference type="SAM" id="Phobius"/>
    </source>
</evidence>
<dbReference type="GO" id="GO:0004553">
    <property type="term" value="F:hydrolase activity, hydrolyzing O-glycosyl compounds"/>
    <property type="evidence" value="ECO:0007669"/>
    <property type="project" value="InterPro"/>
</dbReference>
<feature type="domain" description="Glycosyl hydrolase family 32 C-terminal" evidence="7">
    <location>
        <begin position="442"/>
        <end position="633"/>
    </location>
</feature>
<keyword evidence="5" id="KW-1133">Transmembrane helix</keyword>
<feature type="transmembrane region" description="Helical" evidence="5">
    <location>
        <begin position="38"/>
        <end position="59"/>
    </location>
</feature>
<evidence type="ECO:0000259" key="7">
    <source>
        <dbReference type="Pfam" id="PF08244"/>
    </source>
</evidence>
<dbReference type="Gene3D" id="2.115.10.20">
    <property type="entry name" value="Glycosyl hydrolase domain, family 43"/>
    <property type="match status" value="1"/>
</dbReference>
<keyword evidence="5" id="KW-0812">Transmembrane</keyword>